<protein>
    <recommendedName>
        <fullName evidence="4">Lipoprotein</fullName>
    </recommendedName>
</protein>
<sequence>MQKIKSFFIVLFLGLTISACEGENTSSVKMYYDLEGWINAQAEVLNKEKPEITKNWKIASESESKKVKIADWKKELDIFIQGDINKNAFVSSYETSQTDSSVTYTLKPNEDLLVKSLTIKKLPNGEIKEVFIKTSTKNYLYENDTDLTLICKNGKLASYMVNTNQKLVFNSPKKSSIEGIIN</sequence>
<comment type="caution">
    <text evidence="2">The sequence shown here is derived from an EMBL/GenBank/DDBJ whole genome shotgun (WGS) entry which is preliminary data.</text>
</comment>
<dbReference type="PROSITE" id="PS51257">
    <property type="entry name" value="PROKAR_LIPOPROTEIN"/>
    <property type="match status" value="1"/>
</dbReference>
<evidence type="ECO:0008006" key="4">
    <source>
        <dbReference type="Google" id="ProtNLM"/>
    </source>
</evidence>
<dbReference type="RefSeq" id="WP_379836471.1">
    <property type="nucleotide sequence ID" value="NZ_JBHRYQ010000001.1"/>
</dbReference>
<dbReference type="EMBL" id="JBHRYQ010000001">
    <property type="protein sequence ID" value="MFC3810380.1"/>
    <property type="molecule type" value="Genomic_DNA"/>
</dbReference>
<feature type="signal peptide" evidence="1">
    <location>
        <begin position="1"/>
        <end position="21"/>
    </location>
</feature>
<evidence type="ECO:0000256" key="1">
    <source>
        <dbReference type="SAM" id="SignalP"/>
    </source>
</evidence>
<evidence type="ECO:0000313" key="3">
    <source>
        <dbReference type="Proteomes" id="UP001595616"/>
    </source>
</evidence>
<proteinExistence type="predicted"/>
<feature type="chain" id="PRO_5047420757" description="Lipoprotein" evidence="1">
    <location>
        <begin position="22"/>
        <end position="182"/>
    </location>
</feature>
<organism evidence="2 3">
    <name type="scientific">Lacihabitans lacunae</name>
    <dbReference type="NCBI Taxonomy" id="1028214"/>
    <lineage>
        <taxon>Bacteria</taxon>
        <taxon>Pseudomonadati</taxon>
        <taxon>Bacteroidota</taxon>
        <taxon>Cytophagia</taxon>
        <taxon>Cytophagales</taxon>
        <taxon>Leadbetterellaceae</taxon>
        <taxon>Lacihabitans</taxon>
    </lineage>
</organism>
<keyword evidence="3" id="KW-1185">Reference proteome</keyword>
<gene>
    <name evidence="2" type="ORF">ACFOOI_06945</name>
</gene>
<accession>A0ABV7YTV3</accession>
<dbReference type="Proteomes" id="UP001595616">
    <property type="component" value="Unassembled WGS sequence"/>
</dbReference>
<evidence type="ECO:0000313" key="2">
    <source>
        <dbReference type="EMBL" id="MFC3810380.1"/>
    </source>
</evidence>
<name>A0ABV7YTV3_9BACT</name>
<reference evidence="3" key="1">
    <citation type="journal article" date="2019" name="Int. J. Syst. Evol. Microbiol.">
        <title>The Global Catalogue of Microorganisms (GCM) 10K type strain sequencing project: providing services to taxonomists for standard genome sequencing and annotation.</title>
        <authorList>
            <consortium name="The Broad Institute Genomics Platform"/>
            <consortium name="The Broad Institute Genome Sequencing Center for Infectious Disease"/>
            <person name="Wu L."/>
            <person name="Ma J."/>
        </authorList>
    </citation>
    <scope>NUCLEOTIDE SEQUENCE [LARGE SCALE GENOMIC DNA]</scope>
    <source>
        <strain evidence="3">CECT 7956</strain>
    </source>
</reference>
<keyword evidence="1" id="KW-0732">Signal</keyword>